<sequence length="200" mass="21260">MICSTVASLSYGALSRSTSFFNQRQINVNHPSDPRAACTASSSRGIQKVHSNKSSTGASLCTESLWKAHSNKSMCVVTGDCNAQNTGTTTLVSRTVYSSMSRHKSLLSMIRFGVDSSACKTCLARMRANRSTGSEALGVASRSSCDLIPNQLFNCTPVCTSTSRLRLGFAGCAGEAAGVGAAAIVGWSRRLRLRYNIDSR</sequence>
<accession>A0A6A6FZ28</accession>
<dbReference type="AlphaFoldDB" id="A0A6A6FZ28"/>
<name>A0A6A6FZ28_9PEZI</name>
<dbReference type="EMBL" id="ML992530">
    <property type="protein sequence ID" value="KAF2218727.1"/>
    <property type="molecule type" value="Genomic_DNA"/>
</dbReference>
<reference evidence="2" key="1">
    <citation type="journal article" date="2020" name="Stud. Mycol.">
        <title>101 Dothideomycetes genomes: A test case for predicting lifestyles and emergence of pathogens.</title>
        <authorList>
            <person name="Haridas S."/>
            <person name="Albert R."/>
            <person name="Binder M."/>
            <person name="Bloem J."/>
            <person name="LaButti K."/>
            <person name="Salamov A."/>
            <person name="Andreopoulos B."/>
            <person name="Baker S."/>
            <person name="Barry K."/>
            <person name="Bills G."/>
            <person name="Bluhm B."/>
            <person name="Cannon C."/>
            <person name="Castanera R."/>
            <person name="Culley D."/>
            <person name="Daum C."/>
            <person name="Ezra D."/>
            <person name="Gonzalez J."/>
            <person name="Henrissat B."/>
            <person name="Kuo A."/>
            <person name="Liang C."/>
            <person name="Lipzen A."/>
            <person name="Lutzoni F."/>
            <person name="Magnuson J."/>
            <person name="Mondo S."/>
            <person name="Nolan M."/>
            <person name="Ohm R."/>
            <person name="Pangilinan J."/>
            <person name="Park H.-J."/>
            <person name="Ramirez L."/>
            <person name="Alfaro M."/>
            <person name="Sun H."/>
            <person name="Tritt A."/>
            <person name="Yoshinaga Y."/>
            <person name="Zwiers L.-H."/>
            <person name="Turgeon B."/>
            <person name="Goodwin S."/>
            <person name="Spatafora J."/>
            <person name="Crous P."/>
            <person name="Grigoriev I."/>
        </authorList>
    </citation>
    <scope>NUCLEOTIDE SEQUENCE [LARGE SCALE GENOMIC DNA]</scope>
    <source>
        <strain evidence="2">CECT 20119</strain>
    </source>
</reference>
<evidence type="ECO:0000313" key="2">
    <source>
        <dbReference type="Proteomes" id="UP000799538"/>
    </source>
</evidence>
<organism evidence="1 2">
    <name type="scientific">Elsinoe ampelina</name>
    <dbReference type="NCBI Taxonomy" id="302913"/>
    <lineage>
        <taxon>Eukaryota</taxon>
        <taxon>Fungi</taxon>
        <taxon>Dikarya</taxon>
        <taxon>Ascomycota</taxon>
        <taxon>Pezizomycotina</taxon>
        <taxon>Dothideomycetes</taxon>
        <taxon>Dothideomycetidae</taxon>
        <taxon>Myriangiales</taxon>
        <taxon>Elsinoaceae</taxon>
        <taxon>Elsinoe</taxon>
    </lineage>
</organism>
<keyword evidence="2" id="KW-1185">Reference proteome</keyword>
<evidence type="ECO:0000313" key="1">
    <source>
        <dbReference type="EMBL" id="KAF2218727.1"/>
    </source>
</evidence>
<gene>
    <name evidence="1" type="ORF">BDZ85DRAFT_77389</name>
</gene>
<dbReference type="Proteomes" id="UP000799538">
    <property type="component" value="Unassembled WGS sequence"/>
</dbReference>
<protein>
    <submittedName>
        <fullName evidence="1">Uncharacterized protein</fullName>
    </submittedName>
</protein>
<proteinExistence type="predicted"/>